<reference evidence="7 8" key="2">
    <citation type="submission" date="2014-03" db="EMBL/GenBank/DDBJ databases">
        <title>Draft Genome Sequences of Four Burkholderia Strains.</title>
        <authorList>
            <person name="Liu X.Y."/>
            <person name="Li C.X."/>
            <person name="Xu J.H."/>
        </authorList>
    </citation>
    <scope>NUCLEOTIDE SEQUENCE [LARGE SCALE GENOMIC DNA]</scope>
    <source>
        <strain evidence="7 8">R27</strain>
    </source>
</reference>
<feature type="modified residue" description="N6-(pyridoxal phosphate)lysine" evidence="4">
    <location>
        <position position="186"/>
    </location>
</feature>
<accession>A0A069P9U1</accession>
<dbReference type="Proteomes" id="UP000027439">
    <property type="component" value="Unassembled WGS sequence"/>
</dbReference>
<reference evidence="9" key="3">
    <citation type="journal article" date="2019" name="Int. J. Syst. Evol. Microbiol.">
        <title>The Global Catalogue of Microorganisms (GCM) 10K type strain sequencing project: providing services to taxonomists for standard genome sequencing and annotation.</title>
        <authorList>
            <consortium name="The Broad Institute Genomics Platform"/>
            <consortium name="The Broad Institute Genome Sequencing Center for Infectious Disease"/>
            <person name="Wu L."/>
            <person name="Ma J."/>
        </authorList>
    </citation>
    <scope>NUCLEOTIDE SEQUENCE [LARGE SCALE GENOMIC DNA]</scope>
    <source>
        <strain evidence="9">CGMCC 1.11013</strain>
    </source>
</reference>
<evidence type="ECO:0000256" key="4">
    <source>
        <dbReference type="PIRSR" id="PIRSR000390-2"/>
    </source>
</evidence>
<gene>
    <name evidence="7" type="ORF">BG57_02235</name>
    <name evidence="6" type="ORF">GCM10010985_24660</name>
</gene>
<organism evidence="7 8">
    <name type="scientific">Caballeronia grimmiae</name>
    <dbReference type="NCBI Taxonomy" id="1071679"/>
    <lineage>
        <taxon>Bacteria</taxon>
        <taxon>Pseudomonadati</taxon>
        <taxon>Pseudomonadota</taxon>
        <taxon>Betaproteobacteria</taxon>
        <taxon>Burkholderiales</taxon>
        <taxon>Burkholderiaceae</taxon>
        <taxon>Caballeronia</taxon>
    </lineage>
</organism>
<dbReference type="SUPFAM" id="SSF53383">
    <property type="entry name" value="PLP-dependent transferases"/>
    <property type="match status" value="1"/>
</dbReference>
<dbReference type="PANTHER" id="PTHR30244:SF36">
    <property type="entry name" value="3-OXO-GLUCOSE-6-PHOSPHATE:GLUTAMATE AMINOTRANSFERASE"/>
    <property type="match status" value="1"/>
</dbReference>
<evidence type="ECO:0000256" key="5">
    <source>
        <dbReference type="RuleBase" id="RU004508"/>
    </source>
</evidence>
<comment type="similarity">
    <text evidence="2 5">Belongs to the DegT/DnrJ/EryC1 family.</text>
</comment>
<dbReference type="InterPro" id="IPR000653">
    <property type="entry name" value="DegT/StrS_aminotransferase"/>
</dbReference>
<dbReference type="GO" id="GO:0030170">
    <property type="term" value="F:pyridoxal phosphate binding"/>
    <property type="evidence" value="ECO:0007669"/>
    <property type="project" value="TreeGrafter"/>
</dbReference>
<keyword evidence="7" id="KW-0808">Transferase</keyword>
<evidence type="ECO:0000313" key="6">
    <source>
        <dbReference type="EMBL" id="GGD69247.1"/>
    </source>
</evidence>
<dbReference type="Proteomes" id="UP000597138">
    <property type="component" value="Unassembled WGS sequence"/>
</dbReference>
<dbReference type="Gene3D" id="3.90.1150.10">
    <property type="entry name" value="Aspartate Aminotransferase, domain 1"/>
    <property type="match status" value="1"/>
</dbReference>
<sequence length="369" mass="39761">MNVSFLELSRLNARYKQTFLQQVEGFYDAGSLIGGKHLADFESGFAEYCGTRHCVGVGNGLDALTLSLRALEIGSGDEVIVPAQTFVATWLAVTQVGATNVPVDVEPRSANLDAALVEAAITPRTKAIIAVHLYGATANVAQLKDICARHNLYLIEDAAQAHGDVRDGKKAGAHGDIAAFSFYPSKNLGALGDAGAIVTDSDKLAAKVRELGNYGSAVKYYHQSLGTNSRLDPLQAMFLSIKLEHLDEIIDERRRIAARYDQAVAMTPGDGPVYRLLDPKQACVWHNYVIVCDDRAAVQARLQEAGVGTSIHYPVIPAAQECYAFAELDPTATPVAKRLSESVLSLPMGEYMTDAEIDHVCQALSALRK</sequence>
<dbReference type="EMBL" id="JFHE01000001">
    <property type="protein sequence ID" value="KDR37443.1"/>
    <property type="molecule type" value="Genomic_DNA"/>
</dbReference>
<evidence type="ECO:0000313" key="8">
    <source>
        <dbReference type="Proteomes" id="UP000027439"/>
    </source>
</evidence>
<dbReference type="GO" id="GO:0008483">
    <property type="term" value="F:transaminase activity"/>
    <property type="evidence" value="ECO:0007669"/>
    <property type="project" value="UniProtKB-KW"/>
</dbReference>
<evidence type="ECO:0000313" key="9">
    <source>
        <dbReference type="Proteomes" id="UP000597138"/>
    </source>
</evidence>
<dbReference type="CDD" id="cd00616">
    <property type="entry name" value="AHBA_syn"/>
    <property type="match status" value="1"/>
</dbReference>
<dbReference type="AlphaFoldDB" id="A0A069P9U1"/>
<dbReference type="RefSeq" id="WP_035959775.1">
    <property type="nucleotide sequence ID" value="NZ_BMEG01000003.1"/>
</dbReference>
<evidence type="ECO:0000256" key="2">
    <source>
        <dbReference type="ARBA" id="ARBA00037999"/>
    </source>
</evidence>
<comment type="caution">
    <text evidence="7">The sequence shown here is derived from an EMBL/GenBank/DDBJ whole genome shotgun (WGS) entry which is preliminary data.</text>
</comment>
<dbReference type="InterPro" id="IPR015422">
    <property type="entry name" value="PyrdxlP-dep_Trfase_small"/>
</dbReference>
<reference evidence="6" key="4">
    <citation type="submission" date="2024-05" db="EMBL/GenBank/DDBJ databases">
        <authorList>
            <person name="Sun Q."/>
            <person name="Zhou Y."/>
        </authorList>
    </citation>
    <scope>NUCLEOTIDE SEQUENCE</scope>
    <source>
        <strain evidence="6">CGMCC 1.11013</strain>
    </source>
</reference>
<keyword evidence="1 4" id="KW-0663">Pyridoxal phosphate</keyword>
<keyword evidence="9" id="KW-1185">Reference proteome</keyword>
<dbReference type="InterPro" id="IPR015424">
    <property type="entry name" value="PyrdxlP-dep_Trfase"/>
</dbReference>
<name>A0A069P9U1_9BURK</name>
<protein>
    <submittedName>
        <fullName evidence="7">Aminotransferase</fullName>
    </submittedName>
    <submittedName>
        <fullName evidence="6">Erythromycin biosynthesis sensory transduction protein EryC1</fullName>
    </submittedName>
</protein>
<dbReference type="Gene3D" id="3.40.640.10">
    <property type="entry name" value="Type I PLP-dependent aspartate aminotransferase-like (Major domain)"/>
    <property type="match status" value="1"/>
</dbReference>
<proteinExistence type="inferred from homology"/>
<dbReference type="OrthoDB" id="9804264at2"/>
<dbReference type="EMBL" id="BMEG01000003">
    <property type="protein sequence ID" value="GGD69247.1"/>
    <property type="molecule type" value="Genomic_DNA"/>
</dbReference>
<evidence type="ECO:0000313" key="7">
    <source>
        <dbReference type="EMBL" id="KDR37443.1"/>
    </source>
</evidence>
<reference evidence="6" key="1">
    <citation type="journal article" date="2014" name="Int. J. Syst. Evol. Microbiol.">
        <title>Complete genome of a new Firmicutes species belonging to the dominant human colonic microbiota ('Ruminococcus bicirculans') reveals two chromosomes and a selective capacity to utilize plant glucans.</title>
        <authorList>
            <consortium name="NISC Comparative Sequencing Program"/>
            <person name="Wegmann U."/>
            <person name="Louis P."/>
            <person name="Goesmann A."/>
            <person name="Henrissat B."/>
            <person name="Duncan S.H."/>
            <person name="Flint H.J."/>
        </authorList>
    </citation>
    <scope>NUCLEOTIDE SEQUENCE</scope>
    <source>
        <strain evidence="6">CGMCC 1.11013</strain>
    </source>
</reference>
<evidence type="ECO:0000256" key="1">
    <source>
        <dbReference type="ARBA" id="ARBA00022898"/>
    </source>
</evidence>
<dbReference type="Pfam" id="PF01041">
    <property type="entry name" value="DegT_DnrJ_EryC1"/>
    <property type="match status" value="1"/>
</dbReference>
<dbReference type="PIRSF" id="PIRSF000390">
    <property type="entry name" value="PLP_StrS"/>
    <property type="match status" value="1"/>
</dbReference>
<keyword evidence="7" id="KW-0032">Aminotransferase</keyword>
<dbReference type="PANTHER" id="PTHR30244">
    <property type="entry name" value="TRANSAMINASE"/>
    <property type="match status" value="1"/>
</dbReference>
<feature type="active site" description="Proton acceptor" evidence="3">
    <location>
        <position position="186"/>
    </location>
</feature>
<dbReference type="STRING" id="1071679.BG57_02235"/>
<dbReference type="InterPro" id="IPR015421">
    <property type="entry name" value="PyrdxlP-dep_Trfase_major"/>
</dbReference>
<dbReference type="eggNOG" id="COG0399">
    <property type="taxonomic scope" value="Bacteria"/>
</dbReference>
<dbReference type="GO" id="GO:0000271">
    <property type="term" value="P:polysaccharide biosynthetic process"/>
    <property type="evidence" value="ECO:0007669"/>
    <property type="project" value="TreeGrafter"/>
</dbReference>
<evidence type="ECO:0000256" key="3">
    <source>
        <dbReference type="PIRSR" id="PIRSR000390-1"/>
    </source>
</evidence>